<dbReference type="InterPro" id="IPR025558">
    <property type="entry name" value="DUF4283"/>
</dbReference>
<reference evidence="2" key="1">
    <citation type="submission" date="2020-06" db="EMBL/GenBank/DDBJ databases">
        <authorList>
            <person name="Li T."/>
            <person name="Hu X."/>
            <person name="Zhang T."/>
            <person name="Song X."/>
            <person name="Zhang H."/>
            <person name="Dai N."/>
            <person name="Sheng W."/>
            <person name="Hou X."/>
            <person name="Wei L."/>
        </authorList>
    </citation>
    <scope>NUCLEOTIDE SEQUENCE</scope>
    <source>
        <strain evidence="2">G01</strain>
        <tissue evidence="2">Leaf</tissue>
    </source>
</reference>
<dbReference type="EMBL" id="JACGWK010000336">
    <property type="protein sequence ID" value="KAL0300395.1"/>
    <property type="molecule type" value="Genomic_DNA"/>
</dbReference>
<dbReference type="Pfam" id="PF14111">
    <property type="entry name" value="DUF4283"/>
    <property type="match status" value="1"/>
</dbReference>
<evidence type="ECO:0000313" key="2">
    <source>
        <dbReference type="EMBL" id="KAL0300395.1"/>
    </source>
</evidence>
<feature type="domain" description="DUF4283" evidence="1">
    <location>
        <begin position="33"/>
        <end position="107"/>
    </location>
</feature>
<comment type="caution">
    <text evidence="2">The sequence shown here is derived from an EMBL/GenBank/DDBJ whole genome shotgun (WGS) entry which is preliminary data.</text>
</comment>
<dbReference type="AlphaFoldDB" id="A0AAW2K0K2"/>
<sequence length="387" mass="43240">MEVFYHKLGQSLNLTEREGAGVVIPDSFWSAGSEDFQLFLVGRLLSTKQPKFEALVHSIKSMLNPVKGLEMQRPEEGLFLIRFNYIIDQNPALKGYPWSFEKNSVILNCIGINENSMNVDLDWCEFFVHVHDLSLSKMTFGMASFIGNSIGKFREIEMDDSGRSHTSISCELRLEEGFKNPGEVTPYGSWLRAPPGSWGWNRVLGEEKGVVHAESEAAHRKVGKGMVDDVHFASSDGLGSHVPETALVDRSNGADNDIGFCSSELCSWDEGNHGMSGSWKMPRAMTRGWKGRLAIHRFFGLLDWQARFPNARVSIKAARGSDYTPLINNLNAEPNEWSESGRGCFNLKLCGLSLQNVRSLFELCGTARLTKTPLQEYCNAKNLFGKD</sequence>
<name>A0AAW2K0K2_9LAMI</name>
<protein>
    <recommendedName>
        <fullName evidence="1">DUF4283 domain-containing protein</fullName>
    </recommendedName>
</protein>
<proteinExistence type="predicted"/>
<evidence type="ECO:0000259" key="1">
    <source>
        <dbReference type="Pfam" id="PF14111"/>
    </source>
</evidence>
<accession>A0AAW2K0K2</accession>
<organism evidence="2">
    <name type="scientific">Sesamum angustifolium</name>
    <dbReference type="NCBI Taxonomy" id="2727405"/>
    <lineage>
        <taxon>Eukaryota</taxon>
        <taxon>Viridiplantae</taxon>
        <taxon>Streptophyta</taxon>
        <taxon>Embryophyta</taxon>
        <taxon>Tracheophyta</taxon>
        <taxon>Spermatophyta</taxon>
        <taxon>Magnoliopsida</taxon>
        <taxon>eudicotyledons</taxon>
        <taxon>Gunneridae</taxon>
        <taxon>Pentapetalae</taxon>
        <taxon>asterids</taxon>
        <taxon>lamiids</taxon>
        <taxon>Lamiales</taxon>
        <taxon>Pedaliaceae</taxon>
        <taxon>Sesamum</taxon>
    </lineage>
</organism>
<reference evidence="2" key="2">
    <citation type="journal article" date="2024" name="Plant">
        <title>Genomic evolution and insights into agronomic trait innovations of Sesamum species.</title>
        <authorList>
            <person name="Miao H."/>
            <person name="Wang L."/>
            <person name="Qu L."/>
            <person name="Liu H."/>
            <person name="Sun Y."/>
            <person name="Le M."/>
            <person name="Wang Q."/>
            <person name="Wei S."/>
            <person name="Zheng Y."/>
            <person name="Lin W."/>
            <person name="Duan Y."/>
            <person name="Cao H."/>
            <person name="Xiong S."/>
            <person name="Wang X."/>
            <person name="Wei L."/>
            <person name="Li C."/>
            <person name="Ma Q."/>
            <person name="Ju M."/>
            <person name="Zhao R."/>
            <person name="Li G."/>
            <person name="Mu C."/>
            <person name="Tian Q."/>
            <person name="Mei H."/>
            <person name="Zhang T."/>
            <person name="Gao T."/>
            <person name="Zhang H."/>
        </authorList>
    </citation>
    <scope>NUCLEOTIDE SEQUENCE</scope>
    <source>
        <strain evidence="2">G01</strain>
    </source>
</reference>
<gene>
    <name evidence="2" type="ORF">Sangu_3123000</name>
</gene>